<dbReference type="Pfam" id="PF07004">
    <property type="entry name" value="SHIPPO-rpt"/>
    <property type="match status" value="11"/>
</dbReference>
<evidence type="ECO:0000256" key="1">
    <source>
        <dbReference type="SAM" id="MobiDB-lite"/>
    </source>
</evidence>
<proteinExistence type="predicted"/>
<accession>A0A8S1QKZ1</accession>
<evidence type="ECO:0000313" key="2">
    <source>
        <dbReference type="EMBL" id="CAD8116352.1"/>
    </source>
</evidence>
<sequence length="431" mass="47968">MVSAFSIGQAKRSDPGIKSPAPGPNAYLPKLVPKQKAPQWTIGGAGQRIGRSTSYGPGPGQYEYQQRVIEGPRYSIVGKHENKQMNISPGPGNYNDESFSSIYKKPPMYTLGNKHHTSVKELIPGPGQYDLNSSFVSNNSIKFPTQARMTSLEGGMSPGPGQYNIDKAIKLAMDKTQPSWVIGTELRQKELKKQYITPGPGAYQLSSLLNLKKNFTIKQKLQSKDSNITAPGPGQYDQDISIIKSHQPTYKIGTEERSTKNSVHKQLPGPGQYFRERIDSLSSLQKSAPSFKMPLALRKDLNDSITITPGPGQYQIPQIRESQIITMKGFKYNPNHTIHFPGPGQYNPDDSMCKHKDGSYKIVPEYRSKPLLTQYNPGPGQYSFKSTLEGPSWGFKREIRSTLIKKDFNPGPGSYNIPPKFNDVPKYLLQK</sequence>
<protein>
    <recommendedName>
        <fullName evidence="4">Sperm-tail PG-rich repeat-containing protein 2</fullName>
    </recommendedName>
</protein>
<keyword evidence="3" id="KW-1185">Reference proteome</keyword>
<dbReference type="AlphaFoldDB" id="A0A8S1QKZ1"/>
<dbReference type="InterPro" id="IPR010736">
    <property type="entry name" value="SHIPPO-rpt"/>
</dbReference>
<dbReference type="OrthoDB" id="283550at2759"/>
<reference evidence="2" key="1">
    <citation type="submission" date="2021-01" db="EMBL/GenBank/DDBJ databases">
        <authorList>
            <consortium name="Genoscope - CEA"/>
            <person name="William W."/>
        </authorList>
    </citation>
    <scope>NUCLEOTIDE SEQUENCE</scope>
</reference>
<evidence type="ECO:0000313" key="3">
    <source>
        <dbReference type="Proteomes" id="UP000692954"/>
    </source>
</evidence>
<comment type="caution">
    <text evidence="2">The sequence shown here is derived from an EMBL/GenBank/DDBJ whole genome shotgun (WGS) entry which is preliminary data.</text>
</comment>
<dbReference type="Proteomes" id="UP000692954">
    <property type="component" value="Unassembled WGS sequence"/>
</dbReference>
<dbReference type="EMBL" id="CAJJDN010000110">
    <property type="protein sequence ID" value="CAD8116352.1"/>
    <property type="molecule type" value="Genomic_DNA"/>
</dbReference>
<gene>
    <name evidence="2" type="ORF">PSON_ATCC_30995.1.T1100178</name>
</gene>
<evidence type="ECO:0008006" key="4">
    <source>
        <dbReference type="Google" id="ProtNLM"/>
    </source>
</evidence>
<dbReference type="InterPro" id="IPR051291">
    <property type="entry name" value="CIMAP"/>
</dbReference>
<name>A0A8S1QKZ1_9CILI</name>
<feature type="region of interest" description="Disordered" evidence="1">
    <location>
        <begin position="1"/>
        <end position="59"/>
    </location>
</feature>
<organism evidence="2 3">
    <name type="scientific">Paramecium sonneborni</name>
    <dbReference type="NCBI Taxonomy" id="65129"/>
    <lineage>
        <taxon>Eukaryota</taxon>
        <taxon>Sar</taxon>
        <taxon>Alveolata</taxon>
        <taxon>Ciliophora</taxon>
        <taxon>Intramacronucleata</taxon>
        <taxon>Oligohymenophorea</taxon>
        <taxon>Peniculida</taxon>
        <taxon>Parameciidae</taxon>
        <taxon>Paramecium</taxon>
    </lineage>
</organism>
<dbReference type="PANTHER" id="PTHR21580">
    <property type="entry name" value="SHIPPO-1-RELATED"/>
    <property type="match status" value="1"/>
</dbReference>
<dbReference type="PANTHER" id="PTHR21580:SF28">
    <property type="entry name" value="BOREALIN N-TERMINAL DOMAIN-CONTAINING PROTEIN-RELATED"/>
    <property type="match status" value="1"/>
</dbReference>